<protein>
    <submittedName>
        <fullName evidence="3">DUF305 domain-containing protein</fullName>
    </submittedName>
</protein>
<gene>
    <name evidence="3" type="ORF">FVP60_02465</name>
</gene>
<dbReference type="RefSeq" id="WP_147824675.1">
    <property type="nucleotide sequence ID" value="NZ_BAAARG010000001.1"/>
</dbReference>
<sequence length="199" mass="20795">MKIKFAPLTALIIGSTLVLAGCSGTSGDVSSTGHGGHSGGSTPEASVDANAADLMFAAMMIGHHQQAIEMSDIVLAKSGVDEQVVALAERIKAAQQPEIDQLTEWVTAWGGDVADYTDMGHGDGMMSADDMAALESADGPQASVLFLEQMIVHHEGAVEMAEEEVGSGQNPDAITLAEKIITDQKAEISEMQDLLDTLR</sequence>
<feature type="domain" description="DUF305" evidence="2">
    <location>
        <begin position="53"/>
        <end position="195"/>
    </location>
</feature>
<feature type="signal peptide" evidence="1">
    <location>
        <begin position="1"/>
        <end position="20"/>
    </location>
</feature>
<evidence type="ECO:0000313" key="3">
    <source>
        <dbReference type="EMBL" id="TXK05865.1"/>
    </source>
</evidence>
<dbReference type="Gene3D" id="1.20.1260.10">
    <property type="match status" value="1"/>
</dbReference>
<dbReference type="OrthoDB" id="26872at2"/>
<dbReference type="InterPro" id="IPR005183">
    <property type="entry name" value="DUF305_CopM-like"/>
</dbReference>
<keyword evidence="4" id="KW-1185">Reference proteome</keyword>
<dbReference type="Pfam" id="PF03713">
    <property type="entry name" value="DUF305"/>
    <property type="match status" value="1"/>
</dbReference>
<dbReference type="InterPro" id="IPR012347">
    <property type="entry name" value="Ferritin-like"/>
</dbReference>
<dbReference type="AlphaFoldDB" id="A0A5C8HPF3"/>
<dbReference type="Proteomes" id="UP000321196">
    <property type="component" value="Unassembled WGS sequence"/>
</dbReference>
<proteinExistence type="predicted"/>
<name>A0A5C8HPF3_9MICO</name>
<organism evidence="3 4">
    <name type="scientific">Microbacterium mitrae</name>
    <dbReference type="NCBI Taxonomy" id="664640"/>
    <lineage>
        <taxon>Bacteria</taxon>
        <taxon>Bacillati</taxon>
        <taxon>Actinomycetota</taxon>
        <taxon>Actinomycetes</taxon>
        <taxon>Micrococcales</taxon>
        <taxon>Microbacteriaceae</taxon>
        <taxon>Microbacterium</taxon>
    </lineage>
</organism>
<dbReference type="EMBL" id="VRSW01000001">
    <property type="protein sequence ID" value="TXK05865.1"/>
    <property type="molecule type" value="Genomic_DNA"/>
</dbReference>
<keyword evidence="1" id="KW-0732">Signal</keyword>
<comment type="caution">
    <text evidence="3">The sequence shown here is derived from an EMBL/GenBank/DDBJ whole genome shotgun (WGS) entry which is preliminary data.</text>
</comment>
<evidence type="ECO:0000256" key="1">
    <source>
        <dbReference type="SAM" id="SignalP"/>
    </source>
</evidence>
<reference evidence="3 4" key="1">
    <citation type="submission" date="2019-08" db="EMBL/GenBank/DDBJ databases">
        <authorList>
            <person name="Dong K."/>
        </authorList>
    </citation>
    <scope>NUCLEOTIDE SEQUENCE [LARGE SCALE GENOMIC DNA]</scope>
    <source>
        <strain evidence="3 4">M4-8</strain>
    </source>
</reference>
<accession>A0A5C8HPF3</accession>
<dbReference type="PROSITE" id="PS51257">
    <property type="entry name" value="PROKAR_LIPOPROTEIN"/>
    <property type="match status" value="1"/>
</dbReference>
<evidence type="ECO:0000313" key="4">
    <source>
        <dbReference type="Proteomes" id="UP000321196"/>
    </source>
</evidence>
<feature type="chain" id="PRO_5039064491" evidence="1">
    <location>
        <begin position="21"/>
        <end position="199"/>
    </location>
</feature>
<evidence type="ECO:0000259" key="2">
    <source>
        <dbReference type="Pfam" id="PF03713"/>
    </source>
</evidence>
<dbReference type="PANTHER" id="PTHR36933">
    <property type="entry name" value="SLL0788 PROTEIN"/>
    <property type="match status" value="1"/>
</dbReference>
<dbReference type="PANTHER" id="PTHR36933:SF1">
    <property type="entry name" value="SLL0788 PROTEIN"/>
    <property type="match status" value="1"/>
</dbReference>